<dbReference type="GO" id="GO:0005743">
    <property type="term" value="C:mitochondrial inner membrane"/>
    <property type="evidence" value="ECO:0007669"/>
    <property type="project" value="TreeGrafter"/>
</dbReference>
<dbReference type="Proteomes" id="UP000472271">
    <property type="component" value="Chromosome 17"/>
</dbReference>
<dbReference type="SUPFAM" id="SSF48452">
    <property type="entry name" value="TPR-like"/>
    <property type="match status" value="1"/>
</dbReference>
<comment type="subcellular location">
    <subcellularLocation>
        <location evidence="1">Mitochondrion</location>
    </subcellularLocation>
</comment>
<dbReference type="InterPro" id="IPR011990">
    <property type="entry name" value="TPR-like_helical_dom_sf"/>
</dbReference>
<evidence type="ECO:0000256" key="7">
    <source>
        <dbReference type="SAM" id="Coils"/>
    </source>
</evidence>
<keyword evidence="4" id="KW-0802">TPR repeat</keyword>
<reference evidence="9" key="2">
    <citation type="submission" date="2025-08" db="UniProtKB">
        <authorList>
            <consortium name="Ensembl"/>
        </authorList>
    </citation>
    <scope>IDENTIFICATION</scope>
</reference>
<accession>A0A673BT53</accession>
<dbReference type="PANTHER" id="PTHR13143:SF6">
    <property type="entry name" value="TETRATRICOPEPTIDE REPEAT PROTEIN 19, MITOCHONDRIAL"/>
    <property type="match status" value="1"/>
</dbReference>
<dbReference type="PANTHER" id="PTHR13143">
    <property type="entry name" value="TETRATRICOPEPTIDE REPEAT PROTEIN 19"/>
    <property type="match status" value="1"/>
</dbReference>
<organism evidence="9 10">
    <name type="scientific">Sphaeramia orbicularis</name>
    <name type="common">orbiculate cardinalfish</name>
    <dbReference type="NCBI Taxonomy" id="375764"/>
    <lineage>
        <taxon>Eukaryota</taxon>
        <taxon>Metazoa</taxon>
        <taxon>Chordata</taxon>
        <taxon>Craniata</taxon>
        <taxon>Vertebrata</taxon>
        <taxon>Euteleostomi</taxon>
        <taxon>Actinopterygii</taxon>
        <taxon>Neopterygii</taxon>
        <taxon>Teleostei</taxon>
        <taxon>Neoteleostei</taxon>
        <taxon>Acanthomorphata</taxon>
        <taxon>Gobiaria</taxon>
        <taxon>Kurtiformes</taxon>
        <taxon>Apogonoidei</taxon>
        <taxon>Apogonidae</taxon>
        <taxon>Apogoninae</taxon>
        <taxon>Sphaeramia</taxon>
    </lineage>
</organism>
<evidence type="ECO:0000256" key="5">
    <source>
        <dbReference type="ARBA" id="ARBA00022946"/>
    </source>
</evidence>
<evidence type="ECO:0000256" key="1">
    <source>
        <dbReference type="ARBA" id="ARBA00004173"/>
    </source>
</evidence>
<reference evidence="9" key="3">
    <citation type="submission" date="2025-09" db="UniProtKB">
        <authorList>
            <consortium name="Ensembl"/>
        </authorList>
    </citation>
    <scope>IDENTIFICATION</scope>
</reference>
<dbReference type="InterPro" id="IPR040395">
    <property type="entry name" value="TTC19"/>
</dbReference>
<evidence type="ECO:0000313" key="10">
    <source>
        <dbReference type="Proteomes" id="UP000472271"/>
    </source>
</evidence>
<keyword evidence="10" id="KW-1185">Reference proteome</keyword>
<evidence type="ECO:0000256" key="2">
    <source>
        <dbReference type="ARBA" id="ARBA00008219"/>
    </source>
</evidence>
<dbReference type="Gene3D" id="1.25.40.10">
    <property type="entry name" value="Tetratricopeptide repeat domain"/>
    <property type="match status" value="2"/>
</dbReference>
<keyword evidence="6" id="KW-0496">Mitochondrion</keyword>
<protein>
    <submittedName>
        <fullName evidence="9">Uncharacterized protein</fullName>
    </submittedName>
</protein>
<evidence type="ECO:0000313" key="9">
    <source>
        <dbReference type="Ensembl" id="ENSSORP00005044960.1"/>
    </source>
</evidence>
<keyword evidence="7" id="KW-0175">Coiled coil</keyword>
<proteinExistence type="inferred from homology"/>
<comment type="similarity">
    <text evidence="2">Belongs to the TTC19 family.</text>
</comment>
<name>A0A673BT53_9TELE</name>
<feature type="coiled-coil region" evidence="7">
    <location>
        <begin position="197"/>
        <end position="224"/>
    </location>
</feature>
<keyword evidence="5" id="KW-0809">Transit peptide</keyword>
<evidence type="ECO:0000256" key="3">
    <source>
        <dbReference type="ARBA" id="ARBA00022737"/>
    </source>
</evidence>
<evidence type="ECO:0000256" key="6">
    <source>
        <dbReference type="ARBA" id="ARBA00023128"/>
    </source>
</evidence>
<feature type="compositionally biased region" description="Acidic residues" evidence="8">
    <location>
        <begin position="328"/>
        <end position="340"/>
    </location>
</feature>
<dbReference type="GO" id="GO:0034551">
    <property type="term" value="P:mitochondrial respiratory chain complex III assembly"/>
    <property type="evidence" value="ECO:0007669"/>
    <property type="project" value="InterPro"/>
</dbReference>
<feature type="region of interest" description="Disordered" evidence="8">
    <location>
        <begin position="303"/>
        <end position="410"/>
    </location>
</feature>
<dbReference type="FunCoup" id="A0A673BT53">
    <property type="interactions" value="832"/>
</dbReference>
<sequence length="410" mass="45649">LSAPVRPPSDSGQVRVHRQIRIWIRQVGAPDLNQCDLLNGSISIRLCVIWIRTAFSLFRSEEDERDEAQRKEDEMILLLKKAKLNLHRGHHQAASSFLHQAVVLAHQTHNTNAIVYTYSLMANLAYVQGELDSAEKLFKAAMSFMLSNGTPLDDNAVIEMGGVRGEETEGRRYREQEVLRKDTRLLLGLCLDSRARYRASTRNLKQAEEDYKRALDICTQEQGEDTPTGEDTLQTLVLMSDLATILDLQGHLETLCRSAGHPGPTCPVGKHGGILLHKGTYGSFPSSFAVHFYQEALRLARQNHDQEAGGPDPGGSEGGDERRRSQEEEREDQMSEEGVSEIDQMGGGGGQRDGRRTEGETGRRKLENGEEEGGDMRGETGGRNGLLHPTLNHEQDPEILKLLPQRQTSP</sequence>
<evidence type="ECO:0000256" key="8">
    <source>
        <dbReference type="SAM" id="MobiDB-lite"/>
    </source>
</evidence>
<dbReference type="Ensembl" id="ENSSORT00005046095.1">
    <property type="protein sequence ID" value="ENSSORP00005044960.1"/>
    <property type="gene ID" value="ENSSORG00005020663.1"/>
</dbReference>
<keyword evidence="3" id="KW-0677">Repeat</keyword>
<reference evidence="9" key="1">
    <citation type="submission" date="2019-06" db="EMBL/GenBank/DDBJ databases">
        <authorList>
            <consortium name="Wellcome Sanger Institute Data Sharing"/>
        </authorList>
    </citation>
    <scope>NUCLEOTIDE SEQUENCE [LARGE SCALE GENOMIC DNA]</scope>
</reference>
<feature type="compositionally biased region" description="Basic and acidic residues" evidence="8">
    <location>
        <begin position="352"/>
        <end position="380"/>
    </location>
</feature>
<evidence type="ECO:0000256" key="4">
    <source>
        <dbReference type="ARBA" id="ARBA00022803"/>
    </source>
</evidence>
<dbReference type="InParanoid" id="A0A673BT53"/>
<dbReference type="AlphaFoldDB" id="A0A673BT53"/>